<dbReference type="GO" id="GO:0046872">
    <property type="term" value="F:metal ion binding"/>
    <property type="evidence" value="ECO:0007669"/>
    <property type="project" value="UniProtKB-KW"/>
</dbReference>
<keyword evidence="4" id="KW-0479">Metal-binding</keyword>
<evidence type="ECO:0000313" key="13">
    <source>
        <dbReference type="EMBL" id="CAB5108866.1"/>
    </source>
</evidence>
<dbReference type="GO" id="GO:0006364">
    <property type="term" value="P:rRNA processing"/>
    <property type="evidence" value="ECO:0007669"/>
    <property type="project" value="InterPro"/>
</dbReference>
<organism evidence="13">
    <name type="scientific">freshwater metagenome</name>
    <dbReference type="NCBI Taxonomy" id="449393"/>
    <lineage>
        <taxon>unclassified sequences</taxon>
        <taxon>metagenomes</taxon>
        <taxon>ecological metagenomes</taxon>
    </lineage>
</organism>
<proteinExistence type="inferred from homology"/>
<protein>
    <submittedName>
        <fullName evidence="13">Unannotated protein</fullName>
    </submittedName>
</protein>
<dbReference type="EMBL" id="CAFBRW010000004">
    <property type="protein sequence ID" value="CAB5108866.1"/>
    <property type="molecule type" value="Genomic_DNA"/>
</dbReference>
<dbReference type="PANTHER" id="PTHR46986">
    <property type="entry name" value="ENDORIBONUCLEASE YBEY, CHLOROPLASTIC"/>
    <property type="match status" value="1"/>
</dbReference>
<keyword evidence="3" id="KW-0540">Nuclease</keyword>
<keyword evidence="7" id="KW-0862">Zinc</keyword>
<keyword evidence="5" id="KW-0255">Endonuclease</keyword>
<evidence type="ECO:0000256" key="7">
    <source>
        <dbReference type="ARBA" id="ARBA00022833"/>
    </source>
</evidence>
<dbReference type="SUPFAM" id="SSF55486">
    <property type="entry name" value="Metalloproteases ('zincins'), catalytic domain"/>
    <property type="match status" value="1"/>
</dbReference>
<dbReference type="InterPro" id="IPR002036">
    <property type="entry name" value="YbeY"/>
</dbReference>
<name>A0A6J7VSA5_9ZZZZ</name>
<dbReference type="Pfam" id="PF02130">
    <property type="entry name" value="YbeY"/>
    <property type="match status" value="1"/>
</dbReference>
<dbReference type="InterPro" id="IPR020549">
    <property type="entry name" value="YbeY_CS"/>
</dbReference>
<evidence type="ECO:0000313" key="9">
    <source>
        <dbReference type="EMBL" id="CAB4668151.1"/>
    </source>
</evidence>
<evidence type="ECO:0000256" key="3">
    <source>
        <dbReference type="ARBA" id="ARBA00022722"/>
    </source>
</evidence>
<dbReference type="EMBL" id="CAEZSM010000011">
    <property type="protein sequence ID" value="CAB4535280.1"/>
    <property type="molecule type" value="Genomic_DNA"/>
</dbReference>
<dbReference type="EMBL" id="CAFBOX010000096">
    <property type="protein sequence ID" value="CAB4998656.1"/>
    <property type="molecule type" value="Genomic_DNA"/>
</dbReference>
<comment type="similarity">
    <text evidence="2">Belongs to the endoribonuclease YbeY family.</text>
</comment>
<dbReference type="Gene3D" id="3.40.390.30">
    <property type="entry name" value="Metalloproteases ('zincins'), catalytic domain"/>
    <property type="match status" value="1"/>
</dbReference>
<dbReference type="PROSITE" id="PS01306">
    <property type="entry name" value="UPF0054"/>
    <property type="match status" value="1"/>
</dbReference>
<evidence type="ECO:0000313" key="10">
    <source>
        <dbReference type="EMBL" id="CAB4823798.1"/>
    </source>
</evidence>
<evidence type="ECO:0000313" key="11">
    <source>
        <dbReference type="EMBL" id="CAB4998656.1"/>
    </source>
</evidence>
<dbReference type="InterPro" id="IPR023091">
    <property type="entry name" value="MetalPrtase_cat_dom_sf_prd"/>
</dbReference>
<dbReference type="EMBL" id="CAFBPH010000001">
    <property type="protein sequence ID" value="CAB5003376.1"/>
    <property type="molecule type" value="Genomic_DNA"/>
</dbReference>
<comment type="cofactor">
    <cofactor evidence="1">
        <name>Zn(2+)</name>
        <dbReference type="ChEBI" id="CHEBI:29105"/>
    </cofactor>
</comment>
<keyword evidence="6" id="KW-0378">Hydrolase</keyword>
<dbReference type="HAMAP" id="MF_00009">
    <property type="entry name" value="Endoribonucl_YbeY"/>
    <property type="match status" value="1"/>
</dbReference>
<dbReference type="NCBIfam" id="TIGR00043">
    <property type="entry name" value="rRNA maturation RNase YbeY"/>
    <property type="match status" value="1"/>
</dbReference>
<sequence length="144" mass="16247">MTLEITNTSGLLVPTDEMQSLMSFAFKELDLHVDCELNMVFVDDEEMTKLHIKWMNEEGTTDVLSFPMDMPESKEHAVTLGDIVISPRVASEQAKSAGHSVEHEIYILATHGLLHILGYDHVELADELIMFELQESIVAKWKSS</sequence>
<evidence type="ECO:0000256" key="2">
    <source>
        <dbReference type="ARBA" id="ARBA00010875"/>
    </source>
</evidence>
<dbReference type="GO" id="GO:0004519">
    <property type="term" value="F:endonuclease activity"/>
    <property type="evidence" value="ECO:0007669"/>
    <property type="project" value="UniProtKB-KW"/>
</dbReference>
<dbReference type="EMBL" id="CAFABD010000060">
    <property type="protein sequence ID" value="CAB4823798.1"/>
    <property type="molecule type" value="Genomic_DNA"/>
</dbReference>
<evidence type="ECO:0000256" key="6">
    <source>
        <dbReference type="ARBA" id="ARBA00022801"/>
    </source>
</evidence>
<dbReference type="EMBL" id="CAEZWZ010000031">
    <property type="protein sequence ID" value="CAB4668151.1"/>
    <property type="molecule type" value="Genomic_DNA"/>
</dbReference>
<dbReference type="GO" id="GO:0004222">
    <property type="term" value="F:metalloendopeptidase activity"/>
    <property type="evidence" value="ECO:0007669"/>
    <property type="project" value="InterPro"/>
</dbReference>
<evidence type="ECO:0000256" key="4">
    <source>
        <dbReference type="ARBA" id="ARBA00022723"/>
    </source>
</evidence>
<dbReference type="AlphaFoldDB" id="A0A6J7VSA5"/>
<evidence type="ECO:0000256" key="1">
    <source>
        <dbReference type="ARBA" id="ARBA00001947"/>
    </source>
</evidence>
<evidence type="ECO:0000313" key="8">
    <source>
        <dbReference type="EMBL" id="CAB4535280.1"/>
    </source>
</evidence>
<accession>A0A6J7VSA5</accession>
<evidence type="ECO:0000256" key="5">
    <source>
        <dbReference type="ARBA" id="ARBA00022759"/>
    </source>
</evidence>
<evidence type="ECO:0000313" key="12">
    <source>
        <dbReference type="EMBL" id="CAB5003376.1"/>
    </source>
</evidence>
<gene>
    <name evidence="8" type="ORF">UFOPK1438_00175</name>
    <name evidence="9" type="ORF">UFOPK2329_00336</name>
    <name evidence="10" type="ORF">UFOPK3166_00514</name>
    <name evidence="11" type="ORF">UFOPK4035_00641</name>
    <name evidence="12" type="ORF">UFOPK4087_00009</name>
    <name evidence="13" type="ORF">UFOPK4424_00055</name>
</gene>
<reference evidence="13" key="1">
    <citation type="submission" date="2020-05" db="EMBL/GenBank/DDBJ databases">
        <authorList>
            <person name="Chiriac C."/>
            <person name="Salcher M."/>
            <person name="Ghai R."/>
            <person name="Kavagutti S V."/>
        </authorList>
    </citation>
    <scope>NUCLEOTIDE SEQUENCE</scope>
</reference>
<dbReference type="PANTHER" id="PTHR46986:SF1">
    <property type="entry name" value="ENDORIBONUCLEASE YBEY, CHLOROPLASTIC"/>
    <property type="match status" value="1"/>
</dbReference>